<protein>
    <submittedName>
        <fullName evidence="2">Uncharacterized protein</fullName>
    </submittedName>
</protein>
<sequence>MEQGLKLCDSTRDVLSDPSIYLCLVGCLIYLTVTLVDIVYFVNILSQFMHQPRQPHLNGSHKLLRYLKATQGILLSSKSNPTLHAYCDSNWAVCSMICHSTTEYCILLGFSPTS</sequence>
<dbReference type="EMBL" id="BDDD01000734">
    <property type="protein sequence ID" value="GAV69574.1"/>
    <property type="molecule type" value="Genomic_DNA"/>
</dbReference>
<proteinExistence type="predicted"/>
<keyword evidence="1" id="KW-1133">Transmembrane helix</keyword>
<gene>
    <name evidence="2" type="ORF">CFOL_v3_13075</name>
</gene>
<keyword evidence="1" id="KW-0472">Membrane</keyword>
<keyword evidence="1" id="KW-0812">Transmembrane</keyword>
<accession>A0A1Q3BNX7</accession>
<comment type="caution">
    <text evidence="2">The sequence shown here is derived from an EMBL/GenBank/DDBJ whole genome shotgun (WGS) entry which is preliminary data.</text>
</comment>
<evidence type="ECO:0000313" key="2">
    <source>
        <dbReference type="EMBL" id="GAV69574.1"/>
    </source>
</evidence>
<evidence type="ECO:0000256" key="1">
    <source>
        <dbReference type="SAM" id="Phobius"/>
    </source>
</evidence>
<dbReference type="AlphaFoldDB" id="A0A1Q3BNX7"/>
<dbReference type="InParanoid" id="A0A1Q3BNX7"/>
<name>A0A1Q3BNX7_CEPFO</name>
<feature type="transmembrane region" description="Helical" evidence="1">
    <location>
        <begin position="19"/>
        <end position="45"/>
    </location>
</feature>
<evidence type="ECO:0000313" key="3">
    <source>
        <dbReference type="Proteomes" id="UP000187406"/>
    </source>
</evidence>
<keyword evidence="3" id="KW-1185">Reference proteome</keyword>
<organism evidence="2 3">
    <name type="scientific">Cephalotus follicularis</name>
    <name type="common">Albany pitcher plant</name>
    <dbReference type="NCBI Taxonomy" id="3775"/>
    <lineage>
        <taxon>Eukaryota</taxon>
        <taxon>Viridiplantae</taxon>
        <taxon>Streptophyta</taxon>
        <taxon>Embryophyta</taxon>
        <taxon>Tracheophyta</taxon>
        <taxon>Spermatophyta</taxon>
        <taxon>Magnoliopsida</taxon>
        <taxon>eudicotyledons</taxon>
        <taxon>Gunneridae</taxon>
        <taxon>Pentapetalae</taxon>
        <taxon>rosids</taxon>
        <taxon>fabids</taxon>
        <taxon>Oxalidales</taxon>
        <taxon>Cephalotaceae</taxon>
        <taxon>Cephalotus</taxon>
    </lineage>
</organism>
<dbReference type="Proteomes" id="UP000187406">
    <property type="component" value="Unassembled WGS sequence"/>
</dbReference>
<reference evidence="3" key="1">
    <citation type="submission" date="2016-04" db="EMBL/GenBank/DDBJ databases">
        <title>Cephalotus genome sequencing.</title>
        <authorList>
            <person name="Fukushima K."/>
            <person name="Hasebe M."/>
            <person name="Fang X."/>
        </authorList>
    </citation>
    <scope>NUCLEOTIDE SEQUENCE [LARGE SCALE GENOMIC DNA]</scope>
    <source>
        <strain evidence="3">cv. St1</strain>
    </source>
</reference>
<dbReference type="PANTHER" id="PTHR11439:SF511">
    <property type="match status" value="1"/>
</dbReference>
<dbReference type="PANTHER" id="PTHR11439">
    <property type="entry name" value="GAG-POL-RELATED RETROTRANSPOSON"/>
    <property type="match status" value="1"/>
</dbReference>
<dbReference type="OrthoDB" id="1702866at2759"/>